<evidence type="ECO:0000313" key="3">
    <source>
        <dbReference type="Proteomes" id="UP000465035"/>
    </source>
</evidence>
<proteinExistence type="predicted"/>
<dbReference type="SMR" id="A0A6P1EBL7"/>
<dbReference type="AlphaFoldDB" id="A0A6P1EBL7"/>
<name>A0A6P1EBL7_LENHI</name>
<dbReference type="EMBL" id="CP047121">
    <property type="protein sequence ID" value="QHB53192.1"/>
    <property type="molecule type" value="Genomic_DNA"/>
</dbReference>
<organism evidence="2 3">
    <name type="scientific">Lentilactobacillus hilgardii</name>
    <name type="common">Lactobacillus hilgardii</name>
    <dbReference type="NCBI Taxonomy" id="1588"/>
    <lineage>
        <taxon>Bacteria</taxon>
        <taxon>Bacillati</taxon>
        <taxon>Bacillota</taxon>
        <taxon>Bacilli</taxon>
        <taxon>Lactobacillales</taxon>
        <taxon>Lactobacillaceae</taxon>
        <taxon>Lentilactobacillus</taxon>
    </lineage>
</organism>
<accession>A0A6P1EBL7</accession>
<dbReference type="GeneID" id="69059455"/>
<feature type="transmembrane region" description="Helical" evidence="1">
    <location>
        <begin position="68"/>
        <end position="88"/>
    </location>
</feature>
<protein>
    <submittedName>
        <fullName evidence="2">Uncharacterized protein</fullName>
    </submittedName>
</protein>
<keyword evidence="1" id="KW-0812">Transmembrane</keyword>
<feature type="transmembrane region" description="Helical" evidence="1">
    <location>
        <begin position="21"/>
        <end position="48"/>
    </location>
</feature>
<evidence type="ECO:0000313" key="2">
    <source>
        <dbReference type="EMBL" id="QHB53192.1"/>
    </source>
</evidence>
<gene>
    <name evidence="2" type="ORF">GQR93_13845</name>
</gene>
<evidence type="ECO:0000256" key="1">
    <source>
        <dbReference type="SAM" id="Phobius"/>
    </source>
</evidence>
<keyword evidence="1" id="KW-0472">Membrane</keyword>
<dbReference type="Proteomes" id="UP000465035">
    <property type="component" value="Chromosome"/>
</dbReference>
<dbReference type="RefSeq" id="WP_003550701.1">
    <property type="nucleotide sequence ID" value="NZ_CABKOL010000106.1"/>
</dbReference>
<keyword evidence="1" id="KW-1133">Transmembrane helix</keyword>
<reference evidence="2 3" key="1">
    <citation type="submission" date="2019-12" db="EMBL/GenBank/DDBJ databases">
        <title>Lactobacillus hilgardii FLUB.</title>
        <authorList>
            <person name="Gustaw K."/>
        </authorList>
    </citation>
    <scope>NUCLEOTIDE SEQUENCE [LARGE SCALE GENOMIC DNA]</scope>
    <source>
        <strain evidence="2 3">FLUB</strain>
    </source>
</reference>
<sequence length="101" mass="11826">MMKKRQPSKLIIRKRSSLLTMLRRAIILIGLWMGTGYIVYINICFLLNVYSDALVSDYLVLNLSFRSYAIFALLVVVIASLMIIFGWLRIRKLKRQAKDRE</sequence>